<evidence type="ECO:0000313" key="2">
    <source>
        <dbReference type="Proteomes" id="UP001366166"/>
    </source>
</evidence>
<protein>
    <recommendedName>
        <fullName evidence="3">DZANK-type domain-containing protein</fullName>
    </recommendedName>
</protein>
<keyword evidence="2" id="KW-1185">Reference proteome</keyword>
<sequence length="72" mass="8162">MSDTARKEKVCQEQDCQEQWQDMPLEAREQCGCFLYCPFCANEMITRCSACGEALHDTGFNYCPYCGAQFGA</sequence>
<dbReference type="AlphaFoldDB" id="A0AAU9EK74"/>
<evidence type="ECO:0008006" key="3">
    <source>
        <dbReference type="Google" id="ProtNLM"/>
    </source>
</evidence>
<name>A0AAU9EK74_9BACT</name>
<accession>A0AAU9EK74</accession>
<proteinExistence type="predicted"/>
<dbReference type="KEGG" id="dmp:FAK_26500"/>
<dbReference type="EMBL" id="AP028679">
    <property type="protein sequence ID" value="BEQ15584.1"/>
    <property type="molecule type" value="Genomic_DNA"/>
</dbReference>
<reference evidence="2" key="1">
    <citation type="journal article" date="2023" name="Arch. Microbiol.">
        <title>Desulfoferula mesophilus gen. nov. sp. nov., a mesophilic sulfate-reducing bacterium isolated from a brackish lake sediment.</title>
        <authorList>
            <person name="Watanabe T."/>
            <person name="Yabe T."/>
            <person name="Tsuji J.M."/>
            <person name="Fukui M."/>
        </authorList>
    </citation>
    <scope>NUCLEOTIDE SEQUENCE [LARGE SCALE GENOMIC DNA]</scope>
    <source>
        <strain evidence="2">12FAK</strain>
    </source>
</reference>
<gene>
    <name evidence="1" type="ORF">FAK_26500</name>
</gene>
<dbReference type="RefSeq" id="WP_338600178.1">
    <property type="nucleotide sequence ID" value="NZ_AP028679.1"/>
</dbReference>
<evidence type="ECO:0000313" key="1">
    <source>
        <dbReference type="EMBL" id="BEQ15584.1"/>
    </source>
</evidence>
<organism evidence="1 2">
    <name type="scientific">Desulfoferula mesophila</name>
    <dbReference type="NCBI Taxonomy" id="3058419"/>
    <lineage>
        <taxon>Bacteria</taxon>
        <taxon>Pseudomonadati</taxon>
        <taxon>Thermodesulfobacteriota</taxon>
        <taxon>Desulfarculia</taxon>
        <taxon>Desulfarculales</taxon>
        <taxon>Desulfarculaceae</taxon>
        <taxon>Desulfoferula</taxon>
    </lineage>
</organism>
<dbReference type="Proteomes" id="UP001366166">
    <property type="component" value="Chromosome"/>
</dbReference>